<dbReference type="GO" id="GO:0005886">
    <property type="term" value="C:plasma membrane"/>
    <property type="evidence" value="ECO:0007669"/>
    <property type="project" value="TreeGrafter"/>
</dbReference>
<dbReference type="AlphaFoldDB" id="A0AAD8NRS3"/>
<keyword evidence="6" id="KW-0732">Signal</keyword>
<dbReference type="InterPro" id="IPR028871">
    <property type="entry name" value="BlueCu_1_BS"/>
</dbReference>
<keyword evidence="3" id="KW-1015">Disulfide bond</keyword>
<reference evidence="8" key="1">
    <citation type="journal article" date="2023" name="bioRxiv">
        <title>Improved chromosome-level genome assembly for marigold (Tagetes erecta).</title>
        <authorList>
            <person name="Jiang F."/>
            <person name="Yuan L."/>
            <person name="Wang S."/>
            <person name="Wang H."/>
            <person name="Xu D."/>
            <person name="Wang A."/>
            <person name="Fan W."/>
        </authorList>
    </citation>
    <scope>NUCLEOTIDE SEQUENCE</scope>
    <source>
        <strain evidence="8">WSJ</strain>
        <tissue evidence="8">Leaf</tissue>
    </source>
</reference>
<evidence type="ECO:0000256" key="3">
    <source>
        <dbReference type="ARBA" id="ARBA00023157"/>
    </source>
</evidence>
<dbReference type="Gene3D" id="2.60.40.420">
    <property type="entry name" value="Cupredoxins - blue copper proteins"/>
    <property type="match status" value="1"/>
</dbReference>
<dbReference type="GO" id="GO:0009055">
    <property type="term" value="F:electron transfer activity"/>
    <property type="evidence" value="ECO:0007669"/>
    <property type="project" value="InterPro"/>
</dbReference>
<keyword evidence="1" id="KW-0479">Metal-binding</keyword>
<keyword evidence="4" id="KW-0325">Glycoprotein</keyword>
<dbReference type="PANTHER" id="PTHR33021:SF525">
    <property type="entry name" value="BLUE (TYPE 1) COPPER BINDING PROTEIN"/>
    <property type="match status" value="1"/>
</dbReference>
<dbReference type="FunFam" id="2.60.40.420:FF:000034">
    <property type="entry name" value="Cupredoxin superfamily protein"/>
    <property type="match status" value="1"/>
</dbReference>
<proteinExistence type="predicted"/>
<evidence type="ECO:0000256" key="1">
    <source>
        <dbReference type="ARBA" id="ARBA00022723"/>
    </source>
</evidence>
<dbReference type="PROSITE" id="PS00196">
    <property type="entry name" value="COPPER_BLUE"/>
    <property type="match status" value="1"/>
</dbReference>
<feature type="signal peptide" evidence="6">
    <location>
        <begin position="1"/>
        <end position="25"/>
    </location>
</feature>
<dbReference type="Proteomes" id="UP001229421">
    <property type="component" value="Unassembled WGS sequence"/>
</dbReference>
<protein>
    <recommendedName>
        <fullName evidence="7">Phytocyanin domain-containing protein</fullName>
    </recommendedName>
</protein>
<dbReference type="InterPro" id="IPR008972">
    <property type="entry name" value="Cupredoxin"/>
</dbReference>
<evidence type="ECO:0000259" key="7">
    <source>
        <dbReference type="PROSITE" id="PS51485"/>
    </source>
</evidence>
<feature type="domain" description="Phytocyanin" evidence="7">
    <location>
        <begin position="27"/>
        <end position="130"/>
    </location>
</feature>
<dbReference type="SUPFAM" id="SSF49503">
    <property type="entry name" value="Cupredoxins"/>
    <property type="match status" value="1"/>
</dbReference>
<sequence>MAASKLMMVIVVIAIASFRLPSTVAQTRHVVGDTFGWRVPTDANSNYTTWASGKTFRVGDTLVFNFATGAHDVAEVTEAAYGPCNLANPIILITTGPADVVLNATGNHYYVCTIGPHCNLGQKFSINVVAASTNPPTTGAPAPSGTTTPPPPSSGAISFTGVVPATLLVAAAALALLY</sequence>
<keyword evidence="5" id="KW-0472">Membrane</keyword>
<dbReference type="EMBL" id="JAUHHV010000007">
    <property type="protein sequence ID" value="KAK1418473.1"/>
    <property type="molecule type" value="Genomic_DNA"/>
</dbReference>
<accession>A0AAD8NRS3</accession>
<organism evidence="8 9">
    <name type="scientific">Tagetes erecta</name>
    <name type="common">African marigold</name>
    <dbReference type="NCBI Taxonomy" id="13708"/>
    <lineage>
        <taxon>Eukaryota</taxon>
        <taxon>Viridiplantae</taxon>
        <taxon>Streptophyta</taxon>
        <taxon>Embryophyta</taxon>
        <taxon>Tracheophyta</taxon>
        <taxon>Spermatophyta</taxon>
        <taxon>Magnoliopsida</taxon>
        <taxon>eudicotyledons</taxon>
        <taxon>Gunneridae</taxon>
        <taxon>Pentapetalae</taxon>
        <taxon>asterids</taxon>
        <taxon>campanulids</taxon>
        <taxon>Asterales</taxon>
        <taxon>Asteraceae</taxon>
        <taxon>Asteroideae</taxon>
        <taxon>Heliantheae alliance</taxon>
        <taxon>Tageteae</taxon>
        <taxon>Tagetes</taxon>
    </lineage>
</organism>
<keyword evidence="9" id="KW-1185">Reference proteome</keyword>
<dbReference type="PROSITE" id="PS51485">
    <property type="entry name" value="PHYTOCYANIN"/>
    <property type="match status" value="1"/>
</dbReference>
<keyword evidence="5" id="KW-0812">Transmembrane</keyword>
<feature type="chain" id="PRO_5041963537" description="Phytocyanin domain-containing protein" evidence="6">
    <location>
        <begin position="26"/>
        <end position="178"/>
    </location>
</feature>
<evidence type="ECO:0000256" key="2">
    <source>
        <dbReference type="ARBA" id="ARBA00023008"/>
    </source>
</evidence>
<dbReference type="InterPro" id="IPR039391">
    <property type="entry name" value="Phytocyanin-like"/>
</dbReference>
<dbReference type="PANTHER" id="PTHR33021">
    <property type="entry name" value="BLUE COPPER PROTEIN"/>
    <property type="match status" value="1"/>
</dbReference>
<feature type="transmembrane region" description="Helical" evidence="5">
    <location>
        <begin position="156"/>
        <end position="177"/>
    </location>
</feature>
<dbReference type="GO" id="GO:0046872">
    <property type="term" value="F:metal ion binding"/>
    <property type="evidence" value="ECO:0007669"/>
    <property type="project" value="UniProtKB-KW"/>
</dbReference>
<dbReference type="InterPro" id="IPR003245">
    <property type="entry name" value="Phytocyanin_dom"/>
</dbReference>
<gene>
    <name evidence="8" type="ORF">QVD17_27618</name>
</gene>
<evidence type="ECO:0000313" key="9">
    <source>
        <dbReference type="Proteomes" id="UP001229421"/>
    </source>
</evidence>
<keyword evidence="5" id="KW-1133">Transmembrane helix</keyword>
<dbReference type="Pfam" id="PF02298">
    <property type="entry name" value="Cu_bind_like"/>
    <property type="match status" value="1"/>
</dbReference>
<comment type="caution">
    <text evidence="8">The sequence shown here is derived from an EMBL/GenBank/DDBJ whole genome shotgun (WGS) entry which is preliminary data.</text>
</comment>
<name>A0AAD8NRS3_TARER</name>
<evidence type="ECO:0000313" key="8">
    <source>
        <dbReference type="EMBL" id="KAK1418473.1"/>
    </source>
</evidence>
<evidence type="ECO:0000256" key="4">
    <source>
        <dbReference type="ARBA" id="ARBA00023180"/>
    </source>
</evidence>
<evidence type="ECO:0000256" key="6">
    <source>
        <dbReference type="SAM" id="SignalP"/>
    </source>
</evidence>
<evidence type="ECO:0000256" key="5">
    <source>
        <dbReference type="SAM" id="Phobius"/>
    </source>
</evidence>
<keyword evidence="2" id="KW-0186">Copper</keyword>